<dbReference type="RefSeq" id="WP_305974731.1">
    <property type="nucleotide sequence ID" value="NZ_JAPJDZ010000011.1"/>
</dbReference>
<sequence>MQRFLTAISLTLLLLLSEVYAAETDMLASSEEPLQPIGFFGTVTGDVELGFLSSSGNTDSFAIRANSELVHDLEYFRNRYQFQSLLQKNNVVNSDSSGKHQVTTASRYGFTSQSNYKLVKGRESIFGRAAYAHDKFGSFRQQASLTVGYGNRLYEKLSSYLDLETGPGFSYQQTAAGVSHGGLIWFLAANLDYALFDTTSFRQSLESAMSLDGENSTVLSRSSITAKMADKLSMRFNFVVKYNSQPEGNLRTTDTETSASLVYTF</sequence>
<keyword evidence="1" id="KW-0732">Signal</keyword>
<feature type="chain" id="PRO_5045251856" evidence="1">
    <location>
        <begin position="22"/>
        <end position="265"/>
    </location>
</feature>
<keyword evidence="3" id="KW-1185">Reference proteome</keyword>
<dbReference type="Pfam" id="PF04338">
    <property type="entry name" value="DUF481"/>
    <property type="match status" value="1"/>
</dbReference>
<accession>A0ABT9HX02</accession>
<comment type="caution">
    <text evidence="2">The sequence shown here is derived from an EMBL/GenBank/DDBJ whole genome shotgun (WGS) entry which is preliminary data.</text>
</comment>
<dbReference type="Proteomes" id="UP001231109">
    <property type="component" value="Unassembled WGS sequence"/>
</dbReference>
<evidence type="ECO:0000256" key="1">
    <source>
        <dbReference type="SAM" id="SignalP"/>
    </source>
</evidence>
<reference evidence="2 3" key="1">
    <citation type="submission" date="2022-11" db="EMBL/GenBank/DDBJ databases">
        <title>Viruses from the air-sea interface of a natural surface slick.</title>
        <authorList>
            <person name="Rahlff J."/>
            <person name="Holmfeldt K."/>
        </authorList>
    </citation>
    <scope>NUCLEOTIDE SEQUENCE [LARGE SCALE GENOMIC DNA]</scope>
    <source>
        <strain evidence="2 3">SMS4</strain>
    </source>
</reference>
<feature type="signal peptide" evidence="1">
    <location>
        <begin position="1"/>
        <end position="21"/>
    </location>
</feature>
<proteinExistence type="predicted"/>
<name>A0ABT9HX02_9GAMM</name>
<dbReference type="InterPro" id="IPR007433">
    <property type="entry name" value="DUF481"/>
</dbReference>
<dbReference type="EMBL" id="JAPJDZ010000011">
    <property type="protein sequence ID" value="MDP5135657.1"/>
    <property type="molecule type" value="Genomic_DNA"/>
</dbReference>
<organism evidence="2 3">
    <name type="scientific">Rheinheimera baltica</name>
    <dbReference type="NCBI Taxonomy" id="67576"/>
    <lineage>
        <taxon>Bacteria</taxon>
        <taxon>Pseudomonadati</taxon>
        <taxon>Pseudomonadota</taxon>
        <taxon>Gammaproteobacteria</taxon>
        <taxon>Chromatiales</taxon>
        <taxon>Chromatiaceae</taxon>
        <taxon>Rheinheimera</taxon>
    </lineage>
</organism>
<evidence type="ECO:0000313" key="2">
    <source>
        <dbReference type="EMBL" id="MDP5135657.1"/>
    </source>
</evidence>
<evidence type="ECO:0000313" key="3">
    <source>
        <dbReference type="Proteomes" id="UP001231109"/>
    </source>
</evidence>
<protein>
    <submittedName>
        <fullName evidence="2">DUF481 domain-containing protein</fullName>
    </submittedName>
</protein>
<gene>
    <name evidence="2" type="ORF">ORJ04_06805</name>
</gene>